<evidence type="ECO:0000313" key="1">
    <source>
        <dbReference type="EMBL" id="GFO10843.1"/>
    </source>
</evidence>
<name>A0AAV4AWF3_9GAST</name>
<reference evidence="1 2" key="1">
    <citation type="journal article" date="2021" name="Elife">
        <title>Chloroplast acquisition without the gene transfer in kleptoplastic sea slugs, Plakobranchus ocellatus.</title>
        <authorList>
            <person name="Maeda T."/>
            <person name="Takahashi S."/>
            <person name="Yoshida T."/>
            <person name="Shimamura S."/>
            <person name="Takaki Y."/>
            <person name="Nagai Y."/>
            <person name="Toyoda A."/>
            <person name="Suzuki Y."/>
            <person name="Arimoto A."/>
            <person name="Ishii H."/>
            <person name="Satoh N."/>
            <person name="Nishiyama T."/>
            <person name="Hasebe M."/>
            <person name="Maruyama T."/>
            <person name="Minagawa J."/>
            <person name="Obokata J."/>
            <person name="Shigenobu S."/>
        </authorList>
    </citation>
    <scope>NUCLEOTIDE SEQUENCE [LARGE SCALE GENOMIC DNA]</scope>
</reference>
<proteinExistence type="predicted"/>
<dbReference type="AlphaFoldDB" id="A0AAV4AWF3"/>
<protein>
    <submittedName>
        <fullName evidence="1">Uncharacterized protein</fullName>
    </submittedName>
</protein>
<dbReference type="EMBL" id="BLXT01004211">
    <property type="protein sequence ID" value="GFO10843.1"/>
    <property type="molecule type" value="Genomic_DNA"/>
</dbReference>
<sequence>MTTSKLRRHPELCTRKSFDVTEKYKHVWIVFLVQRYEHFDSTENLCARELQRHREPRACEKISMSPKTRTTTRDFRQHRELSCERELRRHQELRLRKRTSIVMTTFDNTEK</sequence>
<keyword evidence="2" id="KW-1185">Reference proteome</keyword>
<organism evidence="1 2">
    <name type="scientific">Plakobranchus ocellatus</name>
    <dbReference type="NCBI Taxonomy" id="259542"/>
    <lineage>
        <taxon>Eukaryota</taxon>
        <taxon>Metazoa</taxon>
        <taxon>Spiralia</taxon>
        <taxon>Lophotrochozoa</taxon>
        <taxon>Mollusca</taxon>
        <taxon>Gastropoda</taxon>
        <taxon>Heterobranchia</taxon>
        <taxon>Euthyneura</taxon>
        <taxon>Panpulmonata</taxon>
        <taxon>Sacoglossa</taxon>
        <taxon>Placobranchoidea</taxon>
        <taxon>Plakobranchidae</taxon>
        <taxon>Plakobranchus</taxon>
    </lineage>
</organism>
<gene>
    <name evidence="1" type="ORF">PoB_003734800</name>
</gene>
<evidence type="ECO:0000313" key="2">
    <source>
        <dbReference type="Proteomes" id="UP000735302"/>
    </source>
</evidence>
<dbReference type="Proteomes" id="UP000735302">
    <property type="component" value="Unassembled WGS sequence"/>
</dbReference>
<accession>A0AAV4AWF3</accession>
<comment type="caution">
    <text evidence="1">The sequence shown here is derived from an EMBL/GenBank/DDBJ whole genome shotgun (WGS) entry which is preliminary data.</text>
</comment>